<evidence type="ECO:0000256" key="6">
    <source>
        <dbReference type="ARBA" id="ARBA00022989"/>
    </source>
</evidence>
<comment type="caution">
    <text evidence="11">The sequence shown here is derived from an EMBL/GenBank/DDBJ whole genome shotgun (WGS) entry which is preliminary data.</text>
</comment>
<dbReference type="InterPro" id="IPR005889">
    <property type="entry name" value="NtrB"/>
</dbReference>
<keyword evidence="5 9" id="KW-0812">Transmembrane</keyword>
<dbReference type="InterPro" id="IPR035906">
    <property type="entry name" value="MetI-like_sf"/>
</dbReference>
<feature type="transmembrane region" description="Helical" evidence="9">
    <location>
        <begin position="252"/>
        <end position="271"/>
    </location>
</feature>
<feature type="transmembrane region" description="Helical" evidence="9">
    <location>
        <begin position="134"/>
        <end position="153"/>
    </location>
</feature>
<dbReference type="RefSeq" id="WP_344825657.1">
    <property type="nucleotide sequence ID" value="NZ_BAAAUV010000005.1"/>
</dbReference>
<keyword evidence="8 9" id="KW-0472">Membrane</keyword>
<evidence type="ECO:0000256" key="7">
    <source>
        <dbReference type="ARBA" id="ARBA00023065"/>
    </source>
</evidence>
<evidence type="ECO:0000256" key="4">
    <source>
        <dbReference type="ARBA" id="ARBA00022519"/>
    </source>
</evidence>
<evidence type="ECO:0000256" key="1">
    <source>
        <dbReference type="ARBA" id="ARBA00004429"/>
    </source>
</evidence>
<evidence type="ECO:0000259" key="10">
    <source>
        <dbReference type="PROSITE" id="PS50928"/>
    </source>
</evidence>
<keyword evidence="6 9" id="KW-1133">Transmembrane helix</keyword>
<accession>A0ABP6Q9I0</accession>
<evidence type="ECO:0000256" key="5">
    <source>
        <dbReference type="ARBA" id="ARBA00022692"/>
    </source>
</evidence>
<evidence type="ECO:0000256" key="9">
    <source>
        <dbReference type="RuleBase" id="RU363032"/>
    </source>
</evidence>
<feature type="transmembrane region" description="Helical" evidence="9">
    <location>
        <begin position="291"/>
        <end position="311"/>
    </location>
</feature>
<feature type="transmembrane region" description="Helical" evidence="9">
    <location>
        <begin position="68"/>
        <end position="89"/>
    </location>
</feature>
<dbReference type="CDD" id="cd06261">
    <property type="entry name" value="TM_PBP2"/>
    <property type="match status" value="1"/>
</dbReference>
<protein>
    <submittedName>
        <fullName evidence="11">Nitrate ABC transporter permease</fullName>
    </submittedName>
</protein>
<dbReference type="Pfam" id="PF00528">
    <property type="entry name" value="BPD_transp_1"/>
    <property type="match status" value="1"/>
</dbReference>
<dbReference type="PANTHER" id="PTHR30151">
    <property type="entry name" value="ALKANE SULFONATE ABC TRANSPORTER-RELATED, MEMBRANE SUBUNIT"/>
    <property type="match status" value="1"/>
</dbReference>
<dbReference type="EMBL" id="BAAAUV010000005">
    <property type="protein sequence ID" value="GAA3206288.1"/>
    <property type="molecule type" value="Genomic_DNA"/>
</dbReference>
<dbReference type="InterPro" id="IPR000515">
    <property type="entry name" value="MetI-like"/>
</dbReference>
<keyword evidence="12" id="KW-1185">Reference proteome</keyword>
<feature type="domain" description="ABC transmembrane type-1" evidence="10">
    <location>
        <begin position="127"/>
        <end position="307"/>
    </location>
</feature>
<dbReference type="Gene3D" id="1.10.3720.10">
    <property type="entry name" value="MetI-like"/>
    <property type="match status" value="1"/>
</dbReference>
<dbReference type="PROSITE" id="PS50928">
    <property type="entry name" value="ABC_TM1"/>
    <property type="match status" value="1"/>
</dbReference>
<keyword evidence="4" id="KW-0997">Cell inner membrane</keyword>
<evidence type="ECO:0000256" key="3">
    <source>
        <dbReference type="ARBA" id="ARBA00022475"/>
    </source>
</evidence>
<sequence>MTKIASTSGGAAPPETEAAVPVAGLDDVQAAPAAPSGTSESPSAVVTARAERAGAAGRRRMLRVLGSTARTLGYALAGLLIFGIGWHFASASSELPGPKDGLGALKTLLSDPFYDLGPNDKGVGLRVYISLKSVFTGFLLAALVGVPFGMALGSSKVAWQTFNPLVQVLRPVSPLAWYPIWLTILKDTPHAVVTVIFITALWPIILNTASGVAEVPHDQKNVALVFRFSRLTYVRHVLLPNAMPSIVSGLRLSMGVAWMVLVAVEMLSAQPGIGGFAWESYNTGNLHDTEAAIILIGVVGLLLDTVLLRLARRAAVQEVRT</sequence>
<dbReference type="SUPFAM" id="SSF161098">
    <property type="entry name" value="MetI-like"/>
    <property type="match status" value="1"/>
</dbReference>
<evidence type="ECO:0000256" key="8">
    <source>
        <dbReference type="ARBA" id="ARBA00023136"/>
    </source>
</evidence>
<dbReference type="NCBIfam" id="TIGR01183">
    <property type="entry name" value="ntrB"/>
    <property type="match status" value="1"/>
</dbReference>
<comment type="similarity">
    <text evidence="9">Belongs to the binding-protein-dependent transport system permease family.</text>
</comment>
<gene>
    <name evidence="11" type="primary">ntrB</name>
    <name evidence="11" type="ORF">GCM10010468_21710</name>
</gene>
<name>A0ABP6Q9I0_9ACTN</name>
<keyword evidence="3" id="KW-1003">Cell membrane</keyword>
<dbReference type="Proteomes" id="UP001501237">
    <property type="component" value="Unassembled WGS sequence"/>
</dbReference>
<proteinExistence type="inferred from homology"/>
<dbReference type="PANTHER" id="PTHR30151:SF7">
    <property type="entry name" value="NITRATE IMPORT PERMEASE PROTEIN NRTB"/>
    <property type="match status" value="1"/>
</dbReference>
<comment type="subcellular location">
    <subcellularLocation>
        <location evidence="1">Cell inner membrane</location>
        <topology evidence="1">Multi-pass membrane protein</topology>
    </subcellularLocation>
    <subcellularLocation>
        <location evidence="9">Cell membrane</location>
        <topology evidence="9">Multi-pass membrane protein</topology>
    </subcellularLocation>
</comment>
<evidence type="ECO:0000256" key="2">
    <source>
        <dbReference type="ARBA" id="ARBA00022448"/>
    </source>
</evidence>
<keyword evidence="7" id="KW-0406">Ion transport</keyword>
<evidence type="ECO:0000313" key="12">
    <source>
        <dbReference type="Proteomes" id="UP001501237"/>
    </source>
</evidence>
<evidence type="ECO:0000313" key="11">
    <source>
        <dbReference type="EMBL" id="GAA3206288.1"/>
    </source>
</evidence>
<keyword evidence="2 9" id="KW-0813">Transport</keyword>
<reference evidence="12" key="1">
    <citation type="journal article" date="2019" name="Int. J. Syst. Evol. Microbiol.">
        <title>The Global Catalogue of Microorganisms (GCM) 10K type strain sequencing project: providing services to taxonomists for standard genome sequencing and annotation.</title>
        <authorList>
            <consortium name="The Broad Institute Genomics Platform"/>
            <consortium name="The Broad Institute Genome Sequencing Center for Infectious Disease"/>
            <person name="Wu L."/>
            <person name="Ma J."/>
        </authorList>
    </citation>
    <scope>NUCLEOTIDE SEQUENCE [LARGE SCALE GENOMIC DNA]</scope>
    <source>
        <strain evidence="12">JCM 9377</strain>
    </source>
</reference>
<organism evidence="11 12">
    <name type="scientific">Actinocorallia longicatena</name>
    <dbReference type="NCBI Taxonomy" id="111803"/>
    <lineage>
        <taxon>Bacteria</taxon>
        <taxon>Bacillati</taxon>
        <taxon>Actinomycetota</taxon>
        <taxon>Actinomycetes</taxon>
        <taxon>Streptosporangiales</taxon>
        <taxon>Thermomonosporaceae</taxon>
        <taxon>Actinocorallia</taxon>
    </lineage>
</organism>